<evidence type="ECO:0000313" key="6">
    <source>
        <dbReference type="EMBL" id="AAV42121.1"/>
    </source>
</evidence>
<keyword evidence="2" id="KW-0238">DNA-binding</keyword>
<feature type="domain" description="HTH rpiR-type" evidence="4">
    <location>
        <begin position="1"/>
        <end position="75"/>
    </location>
</feature>
<dbReference type="PANTHER" id="PTHR30514">
    <property type="entry name" value="GLUCOKINASE"/>
    <property type="match status" value="1"/>
</dbReference>
<dbReference type="SUPFAM" id="SSF53697">
    <property type="entry name" value="SIS domain"/>
    <property type="match status" value="1"/>
</dbReference>
<dbReference type="HOGENOM" id="CLU_055769_4_0_9"/>
<dbReference type="PROSITE" id="PS51464">
    <property type="entry name" value="SIS"/>
    <property type="match status" value="1"/>
</dbReference>
<dbReference type="InterPro" id="IPR036388">
    <property type="entry name" value="WH-like_DNA-bd_sf"/>
</dbReference>
<dbReference type="Gene3D" id="3.40.50.10490">
    <property type="entry name" value="Glucose-6-phosphate isomerase like protein, domain 1"/>
    <property type="match status" value="1"/>
</dbReference>
<dbReference type="InterPro" id="IPR035472">
    <property type="entry name" value="RpiR-like_SIS"/>
</dbReference>
<keyword evidence="7" id="KW-1185">Reference proteome</keyword>
<dbReference type="STRING" id="272621.LBA0226"/>
<dbReference type="eggNOG" id="COG1737">
    <property type="taxonomic scope" value="Bacteria"/>
</dbReference>
<organism evidence="7">
    <name type="scientific">Lactobacillus acidophilus (strain ATCC 700396 / NCK56 / N2 / NCFM)</name>
    <dbReference type="NCBI Taxonomy" id="272621"/>
    <lineage>
        <taxon>Bacteria</taxon>
        <taxon>Bacillati</taxon>
        <taxon>Bacillota</taxon>
        <taxon>Bacilli</taxon>
        <taxon>Lactobacillales</taxon>
        <taxon>Lactobacillaceae</taxon>
        <taxon>Lactobacillus</taxon>
    </lineage>
</organism>
<sequence>MAFFGFKNLSSLSTVDMSIYRYIEQNSDKVIYMRVRDIAQNAHVSNSSVMRFIHKIGFNSFPEFKAYLKNNNHSSYQVEVEFINKSNFPNDLTSKLNIVADKIYQADNIITMGMGDSAFLAGYAARKLAALGFNAGPVTDPFYPLVPKLANTTNNIIICFSVSGRTTEMVEMINRFVNNEDVLIVSVTADETSPIAKMSRYTLTYHEQFVRPNGYDLSSQVPVMYIIEGIIKILSEKE</sequence>
<dbReference type="Pfam" id="PF01418">
    <property type="entry name" value="HTH_6"/>
    <property type="match status" value="1"/>
</dbReference>
<dbReference type="SUPFAM" id="SSF46689">
    <property type="entry name" value="Homeodomain-like"/>
    <property type="match status" value="1"/>
</dbReference>
<dbReference type="Pfam" id="PF01380">
    <property type="entry name" value="SIS"/>
    <property type="match status" value="1"/>
</dbReference>
<dbReference type="GO" id="GO:0003700">
    <property type="term" value="F:DNA-binding transcription factor activity"/>
    <property type="evidence" value="ECO:0007669"/>
    <property type="project" value="InterPro"/>
</dbReference>
<dbReference type="PATRIC" id="fig|272621.13.peg.216"/>
<dbReference type="AlphaFoldDB" id="Q5FMF3"/>
<proteinExistence type="predicted"/>
<accession>Q5FMF3</accession>
<evidence type="ECO:0000256" key="3">
    <source>
        <dbReference type="ARBA" id="ARBA00023163"/>
    </source>
</evidence>
<dbReference type="InterPro" id="IPR000281">
    <property type="entry name" value="HTH_RpiR"/>
</dbReference>
<evidence type="ECO:0000313" key="7">
    <source>
        <dbReference type="Proteomes" id="UP000006381"/>
    </source>
</evidence>
<dbReference type="Gene3D" id="1.10.10.10">
    <property type="entry name" value="Winged helix-like DNA-binding domain superfamily/Winged helix DNA-binding domain"/>
    <property type="match status" value="1"/>
</dbReference>
<dbReference type="PROSITE" id="PS51071">
    <property type="entry name" value="HTH_RPIR"/>
    <property type="match status" value="1"/>
</dbReference>
<dbReference type="InterPro" id="IPR046348">
    <property type="entry name" value="SIS_dom_sf"/>
</dbReference>
<dbReference type="InterPro" id="IPR001347">
    <property type="entry name" value="SIS_dom"/>
</dbReference>
<evidence type="ECO:0000256" key="2">
    <source>
        <dbReference type="ARBA" id="ARBA00023125"/>
    </source>
</evidence>
<evidence type="ECO:0000259" key="5">
    <source>
        <dbReference type="PROSITE" id="PS51464"/>
    </source>
</evidence>
<dbReference type="CDD" id="cd05013">
    <property type="entry name" value="SIS_RpiR"/>
    <property type="match status" value="1"/>
</dbReference>
<dbReference type="InterPro" id="IPR009057">
    <property type="entry name" value="Homeodomain-like_sf"/>
</dbReference>
<gene>
    <name evidence="6" type="ordered locus">LBA0226</name>
</gene>
<dbReference type="RefSeq" id="WP_011254082.1">
    <property type="nucleotide sequence ID" value="NC_006814.3"/>
</dbReference>
<evidence type="ECO:0000259" key="4">
    <source>
        <dbReference type="PROSITE" id="PS51071"/>
    </source>
</evidence>
<reference evidence="6 7" key="1">
    <citation type="journal article" date="2005" name="Proc. Natl. Acad. Sci. U.S.A.">
        <title>Complete genome sequence of the probiotic lactic acid bacterium Lactobacillus acidophilus NCFM.</title>
        <authorList>
            <person name="Altermann E."/>
            <person name="Russell W.M."/>
            <person name="Azcarate-Peril M.A."/>
            <person name="Barrangou R."/>
            <person name="Buck B.L."/>
            <person name="McAuliffe O."/>
            <person name="Souther N."/>
            <person name="Dobson A."/>
            <person name="Duong T."/>
            <person name="Callanan M."/>
            <person name="Lick S."/>
            <person name="Hamrick A."/>
            <person name="Cano R."/>
            <person name="Klaenhammer T.R."/>
        </authorList>
    </citation>
    <scope>NUCLEOTIDE SEQUENCE [LARGE SCALE GENOMIC DNA]</scope>
    <source>
        <strain evidence="7">ATCC 700396 / NCK56 / N2 / NCFM</strain>
    </source>
</reference>
<name>Q5FMF3_LACAC</name>
<dbReference type="Proteomes" id="UP000006381">
    <property type="component" value="Chromosome"/>
</dbReference>
<evidence type="ECO:0000256" key="1">
    <source>
        <dbReference type="ARBA" id="ARBA00023015"/>
    </source>
</evidence>
<dbReference type="GO" id="GO:0003677">
    <property type="term" value="F:DNA binding"/>
    <property type="evidence" value="ECO:0007669"/>
    <property type="project" value="UniProtKB-KW"/>
</dbReference>
<dbReference type="PANTHER" id="PTHR30514:SF1">
    <property type="entry name" value="HTH-TYPE TRANSCRIPTIONAL REGULATOR HEXR-RELATED"/>
    <property type="match status" value="1"/>
</dbReference>
<dbReference type="BioCyc" id="LACI272621:G1G49-220-MONOMER"/>
<keyword evidence="1" id="KW-0805">Transcription regulation</keyword>
<feature type="domain" description="SIS" evidence="5">
    <location>
        <begin position="99"/>
        <end position="237"/>
    </location>
</feature>
<protein>
    <submittedName>
        <fullName evidence="6">Transcriptional regulator</fullName>
    </submittedName>
</protein>
<dbReference type="GeneID" id="93290669"/>
<dbReference type="GO" id="GO:0097367">
    <property type="term" value="F:carbohydrate derivative binding"/>
    <property type="evidence" value="ECO:0007669"/>
    <property type="project" value="InterPro"/>
</dbReference>
<dbReference type="KEGG" id="lac:LBA0226"/>
<dbReference type="EMBL" id="CP000033">
    <property type="protein sequence ID" value="AAV42121.1"/>
    <property type="molecule type" value="Genomic_DNA"/>
</dbReference>
<dbReference type="GO" id="GO:1901135">
    <property type="term" value="P:carbohydrate derivative metabolic process"/>
    <property type="evidence" value="ECO:0007669"/>
    <property type="project" value="InterPro"/>
</dbReference>
<dbReference type="OrthoDB" id="1648815at2"/>
<dbReference type="InterPro" id="IPR047640">
    <property type="entry name" value="RpiR-like"/>
</dbReference>
<keyword evidence="3" id="KW-0804">Transcription</keyword>